<keyword evidence="2" id="KW-1133">Transmembrane helix</keyword>
<dbReference type="RefSeq" id="WP_012795034.1">
    <property type="nucleotide sequence ID" value="NC_013157.1"/>
</dbReference>
<dbReference type="HOGENOM" id="CLU_110993_0_0_2"/>
<evidence type="ECO:0000256" key="1">
    <source>
        <dbReference type="SAM" id="Coils"/>
    </source>
</evidence>
<keyword evidence="4" id="KW-1185">Reference proteome</keyword>
<protein>
    <submittedName>
        <fullName evidence="3">Uncharacterized protein</fullName>
    </submittedName>
</protein>
<organism evidence="3 4">
    <name type="scientific">Methanocaldococcus fervens (strain DSM 4213 / JCM 15782 / AG86)</name>
    <name type="common">Methanococcus fervens</name>
    <dbReference type="NCBI Taxonomy" id="573064"/>
    <lineage>
        <taxon>Archaea</taxon>
        <taxon>Methanobacteriati</taxon>
        <taxon>Methanobacteriota</taxon>
        <taxon>Methanomada group</taxon>
        <taxon>Methanococci</taxon>
        <taxon>Methanococcales</taxon>
        <taxon>Methanocaldococcaceae</taxon>
        <taxon>Methanocaldococcus</taxon>
    </lineage>
</organism>
<evidence type="ECO:0000313" key="3">
    <source>
        <dbReference type="EMBL" id="ACV25390.1"/>
    </source>
</evidence>
<gene>
    <name evidence="3" type="ORF">Mefer_1587</name>
</gene>
<sequence length="216" mass="24870">MIQRIMAILILVLLSSAYANSIVVYNPETGTYYTCYPKNITANGKTVTYYILNISSATKEDNLTIIHKIIIENQTAVIVYDANMVKAYQALIAELQRNITRLQKELHKKNKELSELITYKKKNIELQKNISKLKNEITMLKAERDMLKEQNKQYRDLINDLIIKSSNSTLEESIEKEKAENKRWNAIFTALGIAVVGVCALGMILRRYIKRHECPL</sequence>
<proteinExistence type="predicted"/>
<feature type="transmembrane region" description="Helical" evidence="2">
    <location>
        <begin position="184"/>
        <end position="205"/>
    </location>
</feature>
<keyword evidence="1" id="KW-0175">Coiled coil</keyword>
<dbReference type="OrthoDB" id="60171at2157"/>
<geneLocation type="plasmid" evidence="3 4">
    <name>pMEFER01</name>
</geneLocation>
<name>C7P9N3_METFA</name>
<dbReference type="KEGG" id="mfe:Mefer_1587"/>
<dbReference type="Proteomes" id="UP000001495">
    <property type="component" value="Plasmid pMEFER01"/>
</dbReference>
<keyword evidence="2" id="KW-0472">Membrane</keyword>
<feature type="coiled-coil region" evidence="1">
    <location>
        <begin position="85"/>
        <end position="187"/>
    </location>
</feature>
<keyword evidence="2" id="KW-0812">Transmembrane</keyword>
<dbReference type="GeneID" id="8366295"/>
<dbReference type="eggNOG" id="arCOG07164">
    <property type="taxonomic scope" value="Archaea"/>
</dbReference>
<accession>C7P9N3</accession>
<keyword evidence="3" id="KW-0614">Plasmid</keyword>
<evidence type="ECO:0000313" key="4">
    <source>
        <dbReference type="Proteomes" id="UP000001495"/>
    </source>
</evidence>
<evidence type="ECO:0000256" key="2">
    <source>
        <dbReference type="SAM" id="Phobius"/>
    </source>
</evidence>
<reference evidence="3" key="1">
    <citation type="submission" date="2009-08" db="EMBL/GenBank/DDBJ databases">
        <title>Complete sequence of plasmid of Methanocaldococcus fervens AG86.</title>
        <authorList>
            <consortium name="US DOE Joint Genome Institute"/>
            <person name="Lucas S."/>
            <person name="Copeland A."/>
            <person name="Lapidus A."/>
            <person name="Glavina del Rio T."/>
            <person name="Tice H."/>
            <person name="Bruce D."/>
            <person name="Goodwin L."/>
            <person name="Pitluck S."/>
            <person name="Chertkov O."/>
            <person name="Detter J.C."/>
            <person name="Han C."/>
            <person name="Tapia R."/>
            <person name="Larimer F."/>
            <person name="Land M."/>
            <person name="Hauser L."/>
            <person name="Kyrpides N."/>
            <person name="Ovchinnikova G."/>
            <person name="Lupa-Sieprawska M."/>
            <person name="Whitman W.B."/>
        </authorList>
    </citation>
    <scope>NUCLEOTIDE SEQUENCE [LARGE SCALE GENOMIC DNA]</scope>
    <source>
        <strain evidence="3">AG86</strain>
        <plasmid evidence="3">pMEFER01</plasmid>
    </source>
</reference>
<dbReference type="EMBL" id="CP001697">
    <property type="protein sequence ID" value="ACV25390.1"/>
    <property type="molecule type" value="Genomic_DNA"/>
</dbReference>
<dbReference type="AlphaFoldDB" id="C7P9N3"/>